<feature type="transmembrane region" description="Helical" evidence="2">
    <location>
        <begin position="75"/>
        <end position="98"/>
    </location>
</feature>
<accession>A0ABU0LYC0</accession>
<evidence type="ECO:0000256" key="2">
    <source>
        <dbReference type="SAM" id="Phobius"/>
    </source>
</evidence>
<feature type="region of interest" description="Disordered" evidence="1">
    <location>
        <begin position="113"/>
        <end position="133"/>
    </location>
</feature>
<sequence>MKQNKKKTPNFTQNRGLRTKQFLKDQWAKTDKWKLSFSWIASLIVFWFITLYPVIHRNFSWINTLSTASAILVGINFLIFANRYLVFSFWFAIGIQALKKLKLGNRRLRSSWTHQSGGNIHHSGTKGFGSNHQKNQEKPFTLEAYSQVLREKSIIPCLSIGLVYLIVLIITIIVGLSMGII</sequence>
<dbReference type="Proteomes" id="UP001240643">
    <property type="component" value="Unassembled WGS sequence"/>
</dbReference>
<keyword evidence="2" id="KW-0812">Transmembrane</keyword>
<keyword evidence="2" id="KW-0472">Membrane</keyword>
<evidence type="ECO:0008006" key="5">
    <source>
        <dbReference type="Google" id="ProtNLM"/>
    </source>
</evidence>
<name>A0ABU0LYC0_9BACT</name>
<organism evidence="3 4">
    <name type="scientific">Mycoplasmoides fastidiosum</name>
    <dbReference type="NCBI Taxonomy" id="92758"/>
    <lineage>
        <taxon>Bacteria</taxon>
        <taxon>Bacillati</taxon>
        <taxon>Mycoplasmatota</taxon>
        <taxon>Mycoplasmoidales</taxon>
        <taxon>Mycoplasmoidaceae</taxon>
        <taxon>Mycoplasmoides</taxon>
    </lineage>
</organism>
<proteinExistence type="predicted"/>
<comment type="caution">
    <text evidence="3">The sequence shown here is derived from an EMBL/GenBank/DDBJ whole genome shotgun (WGS) entry which is preliminary data.</text>
</comment>
<dbReference type="RefSeq" id="WP_256547604.1">
    <property type="nucleotide sequence ID" value="NZ_CP101809.1"/>
</dbReference>
<evidence type="ECO:0000313" key="4">
    <source>
        <dbReference type="Proteomes" id="UP001240643"/>
    </source>
</evidence>
<feature type="transmembrane region" description="Helical" evidence="2">
    <location>
        <begin position="37"/>
        <end position="55"/>
    </location>
</feature>
<evidence type="ECO:0000313" key="3">
    <source>
        <dbReference type="EMBL" id="MDQ0513698.1"/>
    </source>
</evidence>
<keyword evidence="2" id="KW-1133">Transmembrane helix</keyword>
<protein>
    <recommendedName>
        <fullName evidence="5">DUF3899 domain-containing protein</fullName>
    </recommendedName>
</protein>
<evidence type="ECO:0000256" key="1">
    <source>
        <dbReference type="SAM" id="MobiDB-lite"/>
    </source>
</evidence>
<reference evidence="3" key="1">
    <citation type="submission" date="2023-07" db="EMBL/GenBank/DDBJ databases">
        <title>Genomic Encyclopedia of Type Strains, Phase IV (KMG-IV): sequencing the most valuable type-strain genomes for metagenomic binning, comparative biology and taxonomic classification.</title>
        <authorList>
            <person name="Goeker M."/>
        </authorList>
    </citation>
    <scope>NUCLEOTIDE SEQUENCE [LARGE SCALE GENOMIC DNA]</scope>
    <source>
        <strain evidence="3">DSM 21204</strain>
    </source>
</reference>
<gene>
    <name evidence="3" type="ORF">J2Z62_000136</name>
</gene>
<dbReference type="EMBL" id="JAUSWO010000001">
    <property type="protein sequence ID" value="MDQ0513698.1"/>
    <property type="molecule type" value="Genomic_DNA"/>
</dbReference>
<feature type="transmembrane region" description="Helical" evidence="2">
    <location>
        <begin position="154"/>
        <end position="180"/>
    </location>
</feature>
<keyword evidence="4" id="KW-1185">Reference proteome</keyword>